<protein>
    <submittedName>
        <fullName evidence="8">Aromatic ring-hydroxylating dioxygenase subunit alpha</fullName>
    </submittedName>
</protein>
<evidence type="ECO:0000259" key="7">
    <source>
        <dbReference type="PROSITE" id="PS51296"/>
    </source>
</evidence>
<dbReference type="GO" id="GO:0051537">
    <property type="term" value="F:2 iron, 2 sulfur cluster binding"/>
    <property type="evidence" value="ECO:0007669"/>
    <property type="project" value="UniProtKB-KW"/>
</dbReference>
<dbReference type="InterPro" id="IPR015879">
    <property type="entry name" value="Ring_hydroxy_dOase_asu_C_dom"/>
</dbReference>
<proteinExistence type="predicted"/>
<keyword evidence="9" id="KW-1185">Reference proteome</keyword>
<dbReference type="CDD" id="cd08884">
    <property type="entry name" value="RHO_alpha_C_GbcA-like"/>
    <property type="match status" value="1"/>
</dbReference>
<keyword evidence="6" id="KW-0411">Iron-sulfur</keyword>
<dbReference type="Proteomes" id="UP000640485">
    <property type="component" value="Unassembled WGS sequence"/>
</dbReference>
<dbReference type="SUPFAM" id="SSF50022">
    <property type="entry name" value="ISP domain"/>
    <property type="match status" value="1"/>
</dbReference>
<keyword evidence="3" id="KW-0479">Metal-binding</keyword>
<dbReference type="PANTHER" id="PTHR43756">
    <property type="entry name" value="CHOLINE MONOOXYGENASE, CHLOROPLASTIC"/>
    <property type="match status" value="1"/>
</dbReference>
<dbReference type="PRINTS" id="PR00090">
    <property type="entry name" value="RNGDIOXGNASE"/>
</dbReference>
<keyword evidence="5" id="KW-0408">Iron</keyword>
<dbReference type="Pfam" id="PF00355">
    <property type="entry name" value="Rieske"/>
    <property type="match status" value="1"/>
</dbReference>
<evidence type="ECO:0000256" key="5">
    <source>
        <dbReference type="ARBA" id="ARBA00023004"/>
    </source>
</evidence>
<accession>A0A934W0G0</accession>
<dbReference type="InterPro" id="IPR017941">
    <property type="entry name" value="Rieske_2Fe-2S"/>
</dbReference>
<gene>
    <name evidence="8" type="ORF">JJJ17_07465</name>
</gene>
<evidence type="ECO:0000256" key="4">
    <source>
        <dbReference type="ARBA" id="ARBA00023002"/>
    </source>
</evidence>
<dbReference type="InterPro" id="IPR001663">
    <property type="entry name" value="Rng_hydr_dOase-A"/>
</dbReference>
<organism evidence="8 9">
    <name type="scientific">Paracoccus caeni</name>
    <dbReference type="NCBI Taxonomy" id="657651"/>
    <lineage>
        <taxon>Bacteria</taxon>
        <taxon>Pseudomonadati</taxon>
        <taxon>Pseudomonadota</taxon>
        <taxon>Alphaproteobacteria</taxon>
        <taxon>Rhodobacterales</taxon>
        <taxon>Paracoccaceae</taxon>
        <taxon>Paracoccus</taxon>
    </lineage>
</organism>
<dbReference type="GO" id="GO:0051213">
    <property type="term" value="F:dioxygenase activity"/>
    <property type="evidence" value="ECO:0007669"/>
    <property type="project" value="UniProtKB-KW"/>
</dbReference>
<comment type="cofactor">
    <cofactor evidence="1">
        <name>Fe cation</name>
        <dbReference type="ChEBI" id="CHEBI:24875"/>
    </cofactor>
</comment>
<dbReference type="AlphaFoldDB" id="A0A934W0G0"/>
<dbReference type="Gene3D" id="2.102.10.10">
    <property type="entry name" value="Rieske [2Fe-2S] iron-sulphur domain"/>
    <property type="match status" value="1"/>
</dbReference>
<dbReference type="Pfam" id="PF00848">
    <property type="entry name" value="Ring_hydroxyl_A"/>
    <property type="match status" value="1"/>
</dbReference>
<reference evidence="8" key="1">
    <citation type="submission" date="2021-01" db="EMBL/GenBank/DDBJ databases">
        <title>Paracoccus amoyensis sp. nov., isolated from the surface seawater along the coast of Xiamen Island, China.</title>
        <authorList>
            <person name="Lyu L."/>
        </authorList>
    </citation>
    <scope>NUCLEOTIDE SEQUENCE</scope>
    <source>
        <strain evidence="8">MJ17</strain>
    </source>
</reference>
<dbReference type="CDD" id="cd03469">
    <property type="entry name" value="Rieske_RO_Alpha_N"/>
    <property type="match status" value="1"/>
</dbReference>
<dbReference type="InterPro" id="IPR036922">
    <property type="entry name" value="Rieske_2Fe-2S_sf"/>
</dbReference>
<keyword evidence="2" id="KW-0001">2Fe-2S</keyword>
<dbReference type="GO" id="GO:0005506">
    <property type="term" value="F:iron ion binding"/>
    <property type="evidence" value="ECO:0007669"/>
    <property type="project" value="InterPro"/>
</dbReference>
<dbReference type="SUPFAM" id="SSF55961">
    <property type="entry name" value="Bet v1-like"/>
    <property type="match status" value="1"/>
</dbReference>
<comment type="caution">
    <text evidence="8">The sequence shown here is derived from an EMBL/GenBank/DDBJ whole genome shotgun (WGS) entry which is preliminary data.</text>
</comment>
<evidence type="ECO:0000256" key="1">
    <source>
        <dbReference type="ARBA" id="ARBA00001962"/>
    </source>
</evidence>
<keyword evidence="4" id="KW-0560">Oxidoreductase</keyword>
<feature type="domain" description="Rieske" evidence="7">
    <location>
        <begin position="44"/>
        <end position="149"/>
    </location>
</feature>
<sequence>MSPNVNTASLLAERIPGHALQRDLYCSQQTFDDDLEQIFYREWLYAVPACEIPKPGNYSTLQVGAYPLVIVRGSDNQIRAFHNVCRHRGQRLCSKVTGSTPKLVCPYHQWTYDLDGKLMYARDMGEGFDAGKYKLKSVHCVNLGGMVFICLAQVPPAISDLAPTLMKYLTPSGLNEAKIAHSSTIVENGNWKLVIENNRECYHCGGAHPSLCRTYSDNPRMTAMDGPDSASPDIIDHWKRCEAAGLPSRFVNHPKMQWRLARIPLLNHAESYTLSGKAAVKDPAKRMGAMPFNDAGSLLFFHYPNTWNHFLADHAIVFRILPLTPTTTQVTTNWLVHKDAVEGVDYDLEDLTHVWIHTNDEDRQVVEENQAGILSPAYEPGPYSTIQEEGVLQFIDWYSETMTERLAPKPVAAE</sequence>
<evidence type="ECO:0000313" key="9">
    <source>
        <dbReference type="Proteomes" id="UP000640485"/>
    </source>
</evidence>
<evidence type="ECO:0000256" key="3">
    <source>
        <dbReference type="ARBA" id="ARBA00022723"/>
    </source>
</evidence>
<name>A0A934W0G0_9RHOB</name>
<keyword evidence="8" id="KW-0223">Dioxygenase</keyword>
<dbReference type="Gene3D" id="3.90.380.10">
    <property type="entry name" value="Naphthalene 1,2-dioxygenase Alpha Subunit, Chain A, domain 1"/>
    <property type="match status" value="1"/>
</dbReference>
<dbReference type="PANTHER" id="PTHR43756:SF5">
    <property type="entry name" value="CHOLINE MONOOXYGENASE, CHLOROPLASTIC"/>
    <property type="match status" value="1"/>
</dbReference>
<dbReference type="RefSeq" id="WP_200685082.1">
    <property type="nucleotide sequence ID" value="NZ_JAEPRQ010000002.1"/>
</dbReference>
<evidence type="ECO:0000313" key="8">
    <source>
        <dbReference type="EMBL" id="MBK4215759.1"/>
    </source>
</evidence>
<dbReference type="PROSITE" id="PS51296">
    <property type="entry name" value="RIESKE"/>
    <property type="match status" value="1"/>
</dbReference>
<dbReference type="EMBL" id="JAEPRQ010000002">
    <property type="protein sequence ID" value="MBK4215759.1"/>
    <property type="molecule type" value="Genomic_DNA"/>
</dbReference>
<evidence type="ECO:0000256" key="2">
    <source>
        <dbReference type="ARBA" id="ARBA00022714"/>
    </source>
</evidence>
<evidence type="ECO:0000256" key="6">
    <source>
        <dbReference type="ARBA" id="ARBA00023014"/>
    </source>
</evidence>